<dbReference type="Proteomes" id="UP001153076">
    <property type="component" value="Unassembled WGS sequence"/>
</dbReference>
<name>A0A9Q1JY99_9CARY</name>
<dbReference type="Gene3D" id="2.60.40.150">
    <property type="entry name" value="C2 domain"/>
    <property type="match status" value="1"/>
</dbReference>
<dbReference type="SUPFAM" id="SSF49562">
    <property type="entry name" value="C2 domain (Calcium/lipid-binding domain, CaLB)"/>
    <property type="match status" value="1"/>
</dbReference>
<dbReference type="AlphaFoldDB" id="A0A9Q1JY99"/>
<dbReference type="SMART" id="SM00239">
    <property type="entry name" value="C2"/>
    <property type="match status" value="1"/>
</dbReference>
<dbReference type="GO" id="GO:0006952">
    <property type="term" value="P:defense response"/>
    <property type="evidence" value="ECO:0007669"/>
    <property type="project" value="InterPro"/>
</dbReference>
<organism evidence="3 4">
    <name type="scientific">Carnegiea gigantea</name>
    <dbReference type="NCBI Taxonomy" id="171969"/>
    <lineage>
        <taxon>Eukaryota</taxon>
        <taxon>Viridiplantae</taxon>
        <taxon>Streptophyta</taxon>
        <taxon>Embryophyta</taxon>
        <taxon>Tracheophyta</taxon>
        <taxon>Spermatophyta</taxon>
        <taxon>Magnoliopsida</taxon>
        <taxon>eudicotyledons</taxon>
        <taxon>Gunneridae</taxon>
        <taxon>Pentapetalae</taxon>
        <taxon>Caryophyllales</taxon>
        <taxon>Cactineae</taxon>
        <taxon>Cactaceae</taxon>
        <taxon>Cactoideae</taxon>
        <taxon>Echinocereeae</taxon>
        <taxon>Carnegiea</taxon>
    </lineage>
</organism>
<feature type="compositionally biased region" description="Low complexity" evidence="1">
    <location>
        <begin position="198"/>
        <end position="217"/>
    </location>
</feature>
<dbReference type="InterPro" id="IPR035892">
    <property type="entry name" value="C2_domain_sf"/>
</dbReference>
<dbReference type="InterPro" id="IPR000008">
    <property type="entry name" value="C2_dom"/>
</dbReference>
<protein>
    <recommendedName>
        <fullName evidence="2">C2 domain-containing protein</fullName>
    </recommendedName>
</protein>
<keyword evidence="4" id="KW-1185">Reference proteome</keyword>
<evidence type="ECO:0000256" key="1">
    <source>
        <dbReference type="SAM" id="MobiDB-lite"/>
    </source>
</evidence>
<dbReference type="PANTHER" id="PTHR32246:SF69">
    <property type="entry name" value="CALCIUM-DEPENDENT LIPID-BINDING (CALB DOMAIN) FAMILY PROTEIN"/>
    <property type="match status" value="1"/>
</dbReference>
<comment type="caution">
    <text evidence="3">The sequence shown here is derived from an EMBL/GenBank/DDBJ whole genome shotgun (WGS) entry which is preliminary data.</text>
</comment>
<evidence type="ECO:0000313" key="3">
    <source>
        <dbReference type="EMBL" id="KAJ8433646.1"/>
    </source>
</evidence>
<dbReference type="Pfam" id="PF00168">
    <property type="entry name" value="C2"/>
    <property type="match status" value="1"/>
</dbReference>
<dbReference type="CDD" id="cd04051">
    <property type="entry name" value="C2_SRC2_like"/>
    <property type="match status" value="1"/>
</dbReference>
<dbReference type="OrthoDB" id="1909968at2759"/>
<dbReference type="PROSITE" id="PS50004">
    <property type="entry name" value="C2"/>
    <property type="match status" value="1"/>
</dbReference>
<feature type="domain" description="C2" evidence="2">
    <location>
        <begin position="1"/>
        <end position="123"/>
    </location>
</feature>
<dbReference type="PANTHER" id="PTHR32246">
    <property type="entry name" value="INGRESSION PROTEIN FIC1"/>
    <property type="match status" value="1"/>
</dbReference>
<feature type="region of interest" description="Disordered" evidence="1">
    <location>
        <begin position="172"/>
        <end position="217"/>
    </location>
</feature>
<sequence>MRSPAPLPPAAENTHLLEITLISAQGLKAPSTATTLRRLKTYAVVWIDPNTKLKTRIDTTGAQNPTWNDKFIFRVTSEFLAGDTSAVTIDIFAVGVLKDQFLGSVRLLLSNVLSPSSEVGAPAFAAVQIRRPSGRFHGILNVGATVIDGCGLELLAGVSAIGYRDLMGMNPRRKKHSRGISDVSSGSESCGGDSVDFSDGTESTGSTTSSSSASTSTVLRELNGFGQREMAGKKGVILCGPGFLNKTVHIRST</sequence>
<reference evidence="3" key="1">
    <citation type="submission" date="2022-04" db="EMBL/GenBank/DDBJ databases">
        <title>Carnegiea gigantea Genome sequencing and assembly v2.</title>
        <authorList>
            <person name="Copetti D."/>
            <person name="Sanderson M.J."/>
            <person name="Burquez A."/>
            <person name="Wojciechowski M.F."/>
        </authorList>
    </citation>
    <scope>NUCLEOTIDE SEQUENCE</scope>
    <source>
        <strain evidence="3">SGP5-SGP5p</strain>
        <tissue evidence="3">Aerial part</tissue>
    </source>
</reference>
<dbReference type="EMBL" id="JAKOGI010000524">
    <property type="protein sequence ID" value="KAJ8433646.1"/>
    <property type="molecule type" value="Genomic_DNA"/>
</dbReference>
<evidence type="ECO:0000259" key="2">
    <source>
        <dbReference type="PROSITE" id="PS50004"/>
    </source>
</evidence>
<dbReference type="InterPro" id="IPR044750">
    <property type="entry name" value="C2_SRC2/BAP"/>
</dbReference>
<gene>
    <name evidence="3" type="ORF">Cgig2_002317</name>
</gene>
<evidence type="ECO:0000313" key="4">
    <source>
        <dbReference type="Proteomes" id="UP001153076"/>
    </source>
</evidence>
<accession>A0A9Q1JY99</accession>
<proteinExistence type="predicted"/>